<comment type="caution">
    <text evidence="1">The sequence shown here is derived from an EMBL/GenBank/DDBJ whole genome shotgun (WGS) entry which is preliminary data.</text>
</comment>
<dbReference type="Proteomes" id="UP000323426">
    <property type="component" value="Unassembled WGS sequence"/>
</dbReference>
<dbReference type="EMBL" id="VWSF01000003">
    <property type="protein sequence ID" value="KAA5548094.1"/>
    <property type="molecule type" value="Genomic_DNA"/>
</dbReference>
<dbReference type="RefSeq" id="WP_150087230.1">
    <property type="nucleotide sequence ID" value="NZ_VWSF01000003.1"/>
</dbReference>
<evidence type="ECO:0000313" key="1">
    <source>
        <dbReference type="EMBL" id="KAA5548094.1"/>
    </source>
</evidence>
<proteinExistence type="predicted"/>
<keyword evidence="2" id="KW-1185">Reference proteome</keyword>
<name>A0A5M6DKL5_9BACT</name>
<gene>
    <name evidence="1" type="ORF">F0145_05040</name>
</gene>
<organism evidence="1 2">
    <name type="scientific">Adhaeribacter rhizoryzae</name>
    <dbReference type="NCBI Taxonomy" id="2607907"/>
    <lineage>
        <taxon>Bacteria</taxon>
        <taxon>Pseudomonadati</taxon>
        <taxon>Bacteroidota</taxon>
        <taxon>Cytophagia</taxon>
        <taxon>Cytophagales</taxon>
        <taxon>Hymenobacteraceae</taxon>
        <taxon>Adhaeribacter</taxon>
    </lineage>
</organism>
<reference evidence="1 2" key="1">
    <citation type="submission" date="2019-09" db="EMBL/GenBank/DDBJ databases">
        <title>Genome sequence and assembly of Adhaeribacter sp.</title>
        <authorList>
            <person name="Chhetri G."/>
        </authorList>
    </citation>
    <scope>NUCLEOTIDE SEQUENCE [LARGE SCALE GENOMIC DNA]</scope>
    <source>
        <strain evidence="1 2">DK36</strain>
    </source>
</reference>
<protein>
    <submittedName>
        <fullName evidence="1">Uncharacterized protein</fullName>
    </submittedName>
</protein>
<accession>A0A5M6DKL5</accession>
<sequence length="80" mass="9458">MQYKLRAETREDLDLVIDMFALSSYTILPHPVFSDVELEFKTNYSLEEIRELLKDVPDAHVMRQTVALKQDYTGERDHEL</sequence>
<evidence type="ECO:0000313" key="2">
    <source>
        <dbReference type="Proteomes" id="UP000323426"/>
    </source>
</evidence>
<dbReference type="AlphaFoldDB" id="A0A5M6DKL5"/>